<gene>
    <name evidence="3" type="ORF">KUTeg_024082</name>
</gene>
<accession>A0ABQ9E1G4</accession>
<dbReference type="SUPFAM" id="SSF55486">
    <property type="entry name" value="Metalloproteases ('zincins'), catalytic domain"/>
    <property type="match status" value="1"/>
</dbReference>
<dbReference type="InterPro" id="IPR045357">
    <property type="entry name" value="Aminopeptidase_N-like_N"/>
</dbReference>
<feature type="domain" description="Peptidase M1 membrane alanine aminopeptidase" evidence="1">
    <location>
        <begin position="230"/>
        <end position="253"/>
    </location>
</feature>
<sequence length="266" mass="29566">MGLHSDTVTDVATVSNFRDVLITKYHLNLDVNFDKREISGFAELSFKTLKTTDCIRLDIHKTLKVHSVDIITSDNRTINNTYDVKPFTDYGSELCIKLSESLSTDDVFSVKVKYTATGGPGVCWLEPEQTAGKKLPYMYTQGQSVCNRSFFPCQDTPAVKCPYTAEVTVPEGFVPVMSASKGGPLSGKPNTYEFSLPYPVQCYLIALAVGDLKSAQIGPRSKVWTEPCMLSHSWFGNLVTNANWSEFWLNEFIVSVVINLLSISSR</sequence>
<evidence type="ECO:0000313" key="4">
    <source>
        <dbReference type="Proteomes" id="UP001217089"/>
    </source>
</evidence>
<dbReference type="InterPro" id="IPR027268">
    <property type="entry name" value="Peptidase_M4/M1_CTD_sf"/>
</dbReference>
<dbReference type="InterPro" id="IPR034015">
    <property type="entry name" value="M1_LTA4H"/>
</dbReference>
<keyword evidence="4" id="KW-1185">Reference proteome</keyword>
<evidence type="ECO:0008006" key="5">
    <source>
        <dbReference type="Google" id="ProtNLM"/>
    </source>
</evidence>
<feature type="non-terminal residue" evidence="3">
    <location>
        <position position="266"/>
    </location>
</feature>
<name>A0ABQ9E1G4_TEGGR</name>
<dbReference type="Gene3D" id="2.60.40.1730">
    <property type="entry name" value="tricorn interacting facor f3 domain"/>
    <property type="match status" value="1"/>
</dbReference>
<dbReference type="Proteomes" id="UP001217089">
    <property type="component" value="Unassembled WGS sequence"/>
</dbReference>
<dbReference type="Pfam" id="PF01433">
    <property type="entry name" value="Peptidase_M1"/>
    <property type="match status" value="1"/>
</dbReference>
<evidence type="ECO:0000259" key="1">
    <source>
        <dbReference type="Pfam" id="PF01433"/>
    </source>
</evidence>
<comment type="caution">
    <text evidence="3">The sequence shown here is derived from an EMBL/GenBank/DDBJ whole genome shotgun (WGS) entry which is preliminary data.</text>
</comment>
<evidence type="ECO:0000313" key="3">
    <source>
        <dbReference type="EMBL" id="KAJ8297551.1"/>
    </source>
</evidence>
<dbReference type="PANTHER" id="PTHR45726:SF3">
    <property type="entry name" value="LEUKOTRIENE A-4 HYDROLASE"/>
    <property type="match status" value="1"/>
</dbReference>
<dbReference type="SUPFAM" id="SSF63737">
    <property type="entry name" value="Leukotriene A4 hydrolase N-terminal domain"/>
    <property type="match status" value="1"/>
</dbReference>
<protein>
    <recommendedName>
        <fullName evidence="5">Aminopeptidase B</fullName>
    </recommendedName>
</protein>
<dbReference type="Pfam" id="PF17900">
    <property type="entry name" value="Peptidase_M1_N"/>
    <property type="match status" value="1"/>
</dbReference>
<proteinExistence type="predicted"/>
<feature type="domain" description="Aminopeptidase N-like N-terminal" evidence="2">
    <location>
        <begin position="24"/>
        <end position="174"/>
    </location>
</feature>
<dbReference type="InterPro" id="IPR014782">
    <property type="entry name" value="Peptidase_M1_dom"/>
</dbReference>
<reference evidence="3 4" key="1">
    <citation type="submission" date="2022-12" db="EMBL/GenBank/DDBJ databases">
        <title>Chromosome-level genome of Tegillarca granosa.</title>
        <authorList>
            <person name="Kim J."/>
        </authorList>
    </citation>
    <scope>NUCLEOTIDE SEQUENCE [LARGE SCALE GENOMIC DNA]</scope>
    <source>
        <strain evidence="3">Teg-2019</strain>
        <tissue evidence="3">Adductor muscle</tissue>
    </source>
</reference>
<dbReference type="EMBL" id="JARBDR010000923">
    <property type="protein sequence ID" value="KAJ8297551.1"/>
    <property type="molecule type" value="Genomic_DNA"/>
</dbReference>
<dbReference type="PANTHER" id="PTHR45726">
    <property type="entry name" value="LEUKOTRIENE A-4 HYDROLASE"/>
    <property type="match status" value="1"/>
</dbReference>
<evidence type="ECO:0000259" key="2">
    <source>
        <dbReference type="Pfam" id="PF17900"/>
    </source>
</evidence>
<organism evidence="3 4">
    <name type="scientific">Tegillarca granosa</name>
    <name type="common">Malaysian cockle</name>
    <name type="synonym">Anadara granosa</name>
    <dbReference type="NCBI Taxonomy" id="220873"/>
    <lineage>
        <taxon>Eukaryota</taxon>
        <taxon>Metazoa</taxon>
        <taxon>Spiralia</taxon>
        <taxon>Lophotrochozoa</taxon>
        <taxon>Mollusca</taxon>
        <taxon>Bivalvia</taxon>
        <taxon>Autobranchia</taxon>
        <taxon>Pteriomorphia</taxon>
        <taxon>Arcoida</taxon>
        <taxon>Arcoidea</taxon>
        <taxon>Arcidae</taxon>
        <taxon>Tegillarca</taxon>
    </lineage>
</organism>
<dbReference type="Gene3D" id="1.10.390.10">
    <property type="entry name" value="Neutral Protease Domain 2"/>
    <property type="match status" value="1"/>
</dbReference>
<dbReference type="InterPro" id="IPR042097">
    <property type="entry name" value="Aminopeptidase_N-like_N_sf"/>
</dbReference>